<dbReference type="OrthoDB" id="1426661at2759"/>
<name>A0A0L6V780_9BASI</name>
<evidence type="ECO:0000256" key="1">
    <source>
        <dbReference type="ARBA" id="ARBA00002180"/>
    </source>
</evidence>
<keyword evidence="16" id="KW-0808">Transferase</keyword>
<organism evidence="22 23">
    <name type="scientific">Puccinia sorghi</name>
    <dbReference type="NCBI Taxonomy" id="27349"/>
    <lineage>
        <taxon>Eukaryota</taxon>
        <taxon>Fungi</taxon>
        <taxon>Dikarya</taxon>
        <taxon>Basidiomycota</taxon>
        <taxon>Pucciniomycotina</taxon>
        <taxon>Pucciniomycetes</taxon>
        <taxon>Pucciniales</taxon>
        <taxon>Pucciniaceae</taxon>
        <taxon>Puccinia</taxon>
    </lineage>
</organism>
<evidence type="ECO:0000256" key="11">
    <source>
        <dbReference type="ARBA" id="ARBA00022840"/>
    </source>
</evidence>
<dbReference type="GO" id="GO:0003964">
    <property type="term" value="F:RNA-directed DNA polymerase activity"/>
    <property type="evidence" value="ECO:0007669"/>
    <property type="project" value="UniProtKB-KW"/>
</dbReference>
<evidence type="ECO:0000256" key="19">
    <source>
        <dbReference type="ARBA" id="ARBA00048173"/>
    </source>
</evidence>
<evidence type="ECO:0000256" key="2">
    <source>
        <dbReference type="ARBA" id="ARBA00022578"/>
    </source>
</evidence>
<evidence type="ECO:0000256" key="8">
    <source>
        <dbReference type="ARBA" id="ARBA00022741"/>
    </source>
</evidence>
<comment type="caution">
    <text evidence="22">The sequence shown here is derived from an EMBL/GenBank/DDBJ whole genome shotgun (WGS) entry which is preliminary data.</text>
</comment>
<dbReference type="SUPFAM" id="SSF53098">
    <property type="entry name" value="Ribonuclease H-like"/>
    <property type="match status" value="1"/>
</dbReference>
<reference evidence="22 23" key="1">
    <citation type="submission" date="2015-08" db="EMBL/GenBank/DDBJ databases">
        <title>Next Generation Sequencing and Analysis of the Genome of Puccinia sorghi L Schw, the Causal Agent of Maize Common Rust.</title>
        <authorList>
            <person name="Rochi L."/>
            <person name="Burguener G."/>
            <person name="Darino M."/>
            <person name="Turjanski A."/>
            <person name="Kreff E."/>
            <person name="Dieguez M.J."/>
            <person name="Sacco F."/>
        </authorList>
    </citation>
    <scope>NUCLEOTIDE SEQUENCE [LARGE SCALE GENOMIC DNA]</scope>
    <source>
        <strain evidence="22 23">RO10H11247</strain>
    </source>
</reference>
<evidence type="ECO:0000256" key="12">
    <source>
        <dbReference type="ARBA" id="ARBA00022842"/>
    </source>
</evidence>
<keyword evidence="11" id="KW-0067">ATP-binding</keyword>
<evidence type="ECO:0000256" key="13">
    <source>
        <dbReference type="ARBA" id="ARBA00022884"/>
    </source>
</evidence>
<gene>
    <name evidence="22" type="ORF">VP01_2351g3</name>
</gene>
<evidence type="ECO:0000313" key="23">
    <source>
        <dbReference type="Proteomes" id="UP000037035"/>
    </source>
</evidence>
<evidence type="ECO:0000256" key="4">
    <source>
        <dbReference type="ARBA" id="ARBA00022670"/>
    </source>
</evidence>
<dbReference type="GO" id="GO:0005634">
    <property type="term" value="C:nucleus"/>
    <property type="evidence" value="ECO:0007669"/>
    <property type="project" value="UniProtKB-ARBA"/>
</dbReference>
<dbReference type="InterPro" id="IPR039537">
    <property type="entry name" value="Retrotran_Ty1/copia-like"/>
</dbReference>
<dbReference type="EMBL" id="LAVV01007227">
    <property type="protein sequence ID" value="KNZ56661.1"/>
    <property type="molecule type" value="Genomic_DNA"/>
</dbReference>
<keyword evidence="17" id="KW-0917">Virion maturation</keyword>
<keyword evidence="16" id="KW-0239">DNA-directed DNA polymerase</keyword>
<keyword evidence="15" id="KW-0695">RNA-directed DNA polymerase</keyword>
<comment type="catalytic activity">
    <reaction evidence="20">
        <text>DNA(n) + a 2'-deoxyribonucleoside 5'-triphosphate = DNA(n+1) + diphosphate</text>
        <dbReference type="Rhea" id="RHEA:22508"/>
        <dbReference type="Rhea" id="RHEA-COMP:17339"/>
        <dbReference type="Rhea" id="RHEA-COMP:17340"/>
        <dbReference type="ChEBI" id="CHEBI:33019"/>
        <dbReference type="ChEBI" id="CHEBI:61560"/>
        <dbReference type="ChEBI" id="CHEBI:173112"/>
        <dbReference type="EC" id="2.7.7.7"/>
    </reaction>
</comment>
<dbReference type="PROSITE" id="PS50994">
    <property type="entry name" value="INTEGRASE"/>
    <property type="match status" value="1"/>
</dbReference>
<dbReference type="GO" id="GO:0008233">
    <property type="term" value="F:peptidase activity"/>
    <property type="evidence" value="ECO:0007669"/>
    <property type="project" value="UniProtKB-KW"/>
</dbReference>
<accession>A0A0L6V780</accession>
<evidence type="ECO:0000256" key="20">
    <source>
        <dbReference type="ARBA" id="ARBA00049244"/>
    </source>
</evidence>
<dbReference type="InterPro" id="IPR012337">
    <property type="entry name" value="RNaseH-like_sf"/>
</dbReference>
<comment type="catalytic activity">
    <reaction evidence="19">
        <text>DNA(n) + a 2'-deoxyribonucleoside 5'-triphosphate = DNA(n+1) + diphosphate</text>
        <dbReference type="Rhea" id="RHEA:22508"/>
        <dbReference type="Rhea" id="RHEA-COMP:17339"/>
        <dbReference type="Rhea" id="RHEA-COMP:17340"/>
        <dbReference type="ChEBI" id="CHEBI:33019"/>
        <dbReference type="ChEBI" id="CHEBI:61560"/>
        <dbReference type="ChEBI" id="CHEBI:173112"/>
        <dbReference type="EC" id="2.7.7.49"/>
    </reaction>
</comment>
<keyword evidence="7" id="KW-0479">Metal-binding</keyword>
<sequence>SKQQDELLYLHLSHWNQTAALSMSDIPDNAHLTAETASIIMDKINTTILKMVIKAIPLLTQDNYTLWKNRVENMLDWQELLTPLTSPTGVLSPSEDVQLRTILTSKLESVIHANPQLALESSMPSCTFNSTPTTFKTSSLRLNIIAYLILHKFPPTMINISQQITHSDKPITADLVLDHLCLYANDQQILAKSAVSSKFVSVSLLTNDSKKCKKGLHNPQSTVHTLTNCWFLYPHLRPRQDGDKGKKSKQSVSSFHSSSSKLSASFVLDPGSSSHMVPDIDLFIYLDHSEQGIVRTSSGEDSLEIKGIGSVKLTHEHGDLILHQVLYVPNLIINLLYIKCLALEDYNVQFFKNSFSISQNNNLLITGHYEGNLPCLIFSNVQTRSFLLSAEELHKSLGHNITKCEACALGKITKASFKSKHQRAKIPFEELHLDLIGPITPISREGDKYILTVVDSNTCYCSAIPINKKSNVVKNLSTIIDYEAKIFGYHPSVLHSDRGESLRTILTDSNISRRFWNDIFKVSTLTLNQVPSHRSNKYPYELFRGRSLSLYYFHPLGNPVIFLNELKKPVPKIYPKGSQGKLIGYNDELLSYRILAEDGRIVDTKSVQFLEFHPKEHSFKLDDDEEFEIVLEKETLPQICDEISKEAAETQKDEYAHVKQEPLLDSSGNSNVLDISNDSNDDEEITELLNAAPVTLWNYSEGSRAWRGNRQLHY</sequence>
<evidence type="ECO:0000256" key="15">
    <source>
        <dbReference type="ARBA" id="ARBA00022918"/>
    </source>
</evidence>
<dbReference type="GO" id="GO:0004519">
    <property type="term" value="F:endonuclease activity"/>
    <property type="evidence" value="ECO:0007669"/>
    <property type="project" value="UniProtKB-KW"/>
</dbReference>
<feature type="domain" description="Integrase catalytic" evidence="21">
    <location>
        <begin position="423"/>
        <end position="515"/>
    </location>
</feature>
<evidence type="ECO:0000256" key="3">
    <source>
        <dbReference type="ARBA" id="ARBA00022612"/>
    </source>
</evidence>
<feature type="non-terminal residue" evidence="22">
    <location>
        <position position="1"/>
    </location>
</feature>
<evidence type="ECO:0000256" key="17">
    <source>
        <dbReference type="ARBA" id="ARBA00023113"/>
    </source>
</evidence>
<dbReference type="PANTHER" id="PTHR42648:SF11">
    <property type="entry name" value="TRANSPOSON TY4-P GAG-POL POLYPROTEIN"/>
    <property type="match status" value="1"/>
</dbReference>
<dbReference type="GO" id="GO:0006508">
    <property type="term" value="P:proteolysis"/>
    <property type="evidence" value="ECO:0007669"/>
    <property type="project" value="UniProtKB-KW"/>
</dbReference>
<evidence type="ECO:0000256" key="18">
    <source>
        <dbReference type="ARBA" id="ARBA00023172"/>
    </source>
</evidence>
<evidence type="ECO:0000256" key="7">
    <source>
        <dbReference type="ARBA" id="ARBA00022723"/>
    </source>
</evidence>
<evidence type="ECO:0000256" key="10">
    <source>
        <dbReference type="ARBA" id="ARBA00022801"/>
    </source>
</evidence>
<dbReference type="GO" id="GO:0032196">
    <property type="term" value="P:transposition"/>
    <property type="evidence" value="ECO:0007669"/>
    <property type="project" value="UniProtKB-KW"/>
</dbReference>
<keyword evidence="5" id="KW-0548">Nucleotidyltransferase</keyword>
<evidence type="ECO:0000256" key="6">
    <source>
        <dbReference type="ARBA" id="ARBA00022722"/>
    </source>
</evidence>
<dbReference type="InterPro" id="IPR054722">
    <property type="entry name" value="PolX-like_BBD"/>
</dbReference>
<dbReference type="VEuPathDB" id="FungiDB:VP01_2351g3"/>
<dbReference type="InterPro" id="IPR036397">
    <property type="entry name" value="RNaseH_sf"/>
</dbReference>
<keyword evidence="10" id="KW-0378">Hydrolase</keyword>
<dbReference type="Pfam" id="PF22936">
    <property type="entry name" value="Pol_BBD"/>
    <property type="match status" value="1"/>
</dbReference>
<keyword evidence="4" id="KW-0645">Protease</keyword>
<evidence type="ECO:0000256" key="5">
    <source>
        <dbReference type="ARBA" id="ARBA00022695"/>
    </source>
</evidence>
<dbReference type="GO" id="GO:0015074">
    <property type="term" value="P:DNA integration"/>
    <property type="evidence" value="ECO:0007669"/>
    <property type="project" value="UniProtKB-KW"/>
</dbReference>
<dbReference type="GO" id="GO:0003723">
    <property type="term" value="F:RNA binding"/>
    <property type="evidence" value="ECO:0007669"/>
    <property type="project" value="UniProtKB-KW"/>
</dbReference>
<dbReference type="AlphaFoldDB" id="A0A0L6V780"/>
<keyword evidence="9" id="KW-0255">Endonuclease</keyword>
<evidence type="ECO:0000256" key="14">
    <source>
        <dbReference type="ARBA" id="ARBA00022908"/>
    </source>
</evidence>
<keyword evidence="14" id="KW-0229">DNA integration</keyword>
<keyword evidence="12" id="KW-0460">Magnesium</keyword>
<evidence type="ECO:0000259" key="21">
    <source>
        <dbReference type="PROSITE" id="PS50994"/>
    </source>
</evidence>
<evidence type="ECO:0000256" key="16">
    <source>
        <dbReference type="ARBA" id="ARBA00022932"/>
    </source>
</evidence>
<keyword evidence="18" id="KW-0233">DNA recombination</keyword>
<comment type="function">
    <text evidence="1">The aspartyl protease (PR) mediates the proteolytic cleavages of the Gag and Gag-Pol polyproteins after assembly of the VLP.</text>
</comment>
<protein>
    <recommendedName>
        <fullName evidence="21">Integrase catalytic domain-containing protein</fullName>
    </recommendedName>
</protein>
<dbReference type="GO" id="GO:0006310">
    <property type="term" value="P:DNA recombination"/>
    <property type="evidence" value="ECO:0007669"/>
    <property type="project" value="UniProtKB-KW"/>
</dbReference>
<dbReference type="PANTHER" id="PTHR42648">
    <property type="entry name" value="TRANSPOSASE, PUTATIVE-RELATED"/>
    <property type="match status" value="1"/>
</dbReference>
<keyword evidence="8" id="KW-0547">Nucleotide-binding</keyword>
<evidence type="ECO:0000313" key="22">
    <source>
        <dbReference type="EMBL" id="KNZ56661.1"/>
    </source>
</evidence>
<dbReference type="GO" id="GO:0046872">
    <property type="term" value="F:metal ion binding"/>
    <property type="evidence" value="ECO:0007669"/>
    <property type="project" value="UniProtKB-KW"/>
</dbReference>
<dbReference type="Proteomes" id="UP000037035">
    <property type="component" value="Unassembled WGS sequence"/>
</dbReference>
<dbReference type="GO" id="GO:0005524">
    <property type="term" value="F:ATP binding"/>
    <property type="evidence" value="ECO:0007669"/>
    <property type="project" value="UniProtKB-KW"/>
</dbReference>
<evidence type="ECO:0000256" key="9">
    <source>
        <dbReference type="ARBA" id="ARBA00022759"/>
    </source>
</evidence>
<keyword evidence="2" id="KW-0815">Transposition</keyword>
<dbReference type="GO" id="GO:0003887">
    <property type="term" value="F:DNA-directed DNA polymerase activity"/>
    <property type="evidence" value="ECO:0007669"/>
    <property type="project" value="UniProtKB-KW"/>
</dbReference>
<keyword evidence="13" id="KW-0694">RNA-binding</keyword>
<dbReference type="InterPro" id="IPR001584">
    <property type="entry name" value="Integrase_cat-core"/>
</dbReference>
<proteinExistence type="predicted"/>
<dbReference type="Gene3D" id="3.30.420.10">
    <property type="entry name" value="Ribonuclease H-like superfamily/Ribonuclease H"/>
    <property type="match status" value="1"/>
</dbReference>
<keyword evidence="6" id="KW-0540">Nuclease</keyword>
<keyword evidence="3" id="KW-1188">Viral release from host cell</keyword>
<keyword evidence="23" id="KW-1185">Reference proteome</keyword>